<evidence type="ECO:0000313" key="3">
    <source>
        <dbReference type="Proteomes" id="UP000310334"/>
    </source>
</evidence>
<dbReference type="RefSeq" id="WP_136356731.1">
    <property type="nucleotide sequence ID" value="NZ_CP046266.1"/>
</dbReference>
<dbReference type="EMBL" id="SSNT01000015">
    <property type="protein sequence ID" value="THF77423.1"/>
    <property type="molecule type" value="Genomic_DNA"/>
</dbReference>
<dbReference type="PROSITE" id="PS51257">
    <property type="entry name" value="PROKAR_LIPOPROTEIN"/>
    <property type="match status" value="1"/>
</dbReference>
<accession>A0A4S4BRG1</accession>
<dbReference type="OrthoDB" id="2964225at2"/>
<dbReference type="Gene3D" id="1.20.120.20">
    <property type="entry name" value="Apolipoprotein"/>
    <property type="match status" value="1"/>
</dbReference>
<comment type="caution">
    <text evidence="2">The sequence shown here is derived from an EMBL/GenBank/DDBJ whole genome shotgun (WGS) entry which is preliminary data.</text>
</comment>
<gene>
    <name evidence="2" type="ORF">E6W99_18965</name>
</gene>
<proteinExistence type="predicted"/>
<dbReference type="Proteomes" id="UP000310334">
    <property type="component" value="Unassembled WGS sequence"/>
</dbReference>
<dbReference type="SUPFAM" id="SSF58113">
    <property type="entry name" value="Apolipoprotein A-I"/>
    <property type="match status" value="1"/>
</dbReference>
<evidence type="ECO:0000313" key="2">
    <source>
        <dbReference type="EMBL" id="THF77423.1"/>
    </source>
</evidence>
<reference evidence="2 3" key="1">
    <citation type="submission" date="2019-04" db="EMBL/GenBank/DDBJ databases">
        <title>Bacillus sediminilitoris sp. nov., isolated from a tidal flat sediment on the East China Sea.</title>
        <authorList>
            <person name="Wei Y."/>
            <person name="Mao H."/>
            <person name="Fang J."/>
        </authorList>
    </citation>
    <scope>NUCLEOTIDE SEQUENCE [LARGE SCALE GENOMIC DNA]</scope>
    <source>
        <strain evidence="2 3">DSL-17</strain>
    </source>
</reference>
<evidence type="ECO:0000256" key="1">
    <source>
        <dbReference type="SAM" id="MobiDB-lite"/>
    </source>
</evidence>
<sequence>MRQDIMVEENQNKSKLVTGMIIGGAIGACITLLDKNTRETVATKAVDLKDTSKNVFTHVKENPNEVKDQIMEQVKQATDTLKNTMQEAKQLIERINSDVVINAKEISSDAVSFAEDAKEELRDIQTNMKDTGSKLIETSQEQETQSNNQMNKQFN</sequence>
<name>A0A4S4BRG1_9BACI</name>
<keyword evidence="3" id="KW-1185">Reference proteome</keyword>
<protein>
    <submittedName>
        <fullName evidence="2">YtxH domain-containing protein</fullName>
    </submittedName>
</protein>
<dbReference type="AlphaFoldDB" id="A0A4S4BRG1"/>
<feature type="region of interest" description="Disordered" evidence="1">
    <location>
        <begin position="129"/>
        <end position="155"/>
    </location>
</feature>
<organism evidence="2 3">
    <name type="scientific">Metabacillus sediminilitoris</name>
    <dbReference type="NCBI Taxonomy" id="2567941"/>
    <lineage>
        <taxon>Bacteria</taxon>
        <taxon>Bacillati</taxon>
        <taxon>Bacillota</taxon>
        <taxon>Bacilli</taxon>
        <taxon>Bacillales</taxon>
        <taxon>Bacillaceae</taxon>
        <taxon>Metabacillus</taxon>
    </lineage>
</organism>